<sequence length="142" mass="15685">MKNLLFICFLTFTGITALQAQEETYNLTIEVSGMDTDTGRVFLALSDRAKSFLKKGEGTRGTNATVKNGKAIIYFKGLKKGDYAASVFHDANDNNIMDTKIFGIPKEPYGFSNNAKGFMGPPSFEDAKFVLDDDKTIFIEVN</sequence>
<dbReference type="EMBL" id="FNUE01000001">
    <property type="protein sequence ID" value="SEE24828.1"/>
    <property type="molecule type" value="Genomic_DNA"/>
</dbReference>
<name>A0A0N0UN76_9FLAO</name>
<dbReference type="AlphaFoldDB" id="A0A0N0UN76"/>
<comment type="caution">
    <text evidence="2">The sequence shown here is derived from an EMBL/GenBank/DDBJ whole genome shotgun (WGS) entry which is preliminary data.</text>
</comment>
<reference evidence="2 4" key="1">
    <citation type="submission" date="2015-07" db="EMBL/GenBank/DDBJ databases">
        <title>Genome of Polaribacter dokdonenesis DSW-5, isolated from seawater off Dokdo in Korea.</title>
        <authorList>
            <person name="Yoon K."/>
            <person name="Song J.Y."/>
            <person name="Kim J.F."/>
        </authorList>
    </citation>
    <scope>NUCLEOTIDE SEQUENCE [LARGE SCALE GENOMIC DNA]</scope>
    <source>
        <strain evidence="2 4">DSW-5</strain>
    </source>
</reference>
<evidence type="ECO:0000313" key="3">
    <source>
        <dbReference type="EMBL" id="SEE24828.1"/>
    </source>
</evidence>
<keyword evidence="1" id="KW-0732">Signal</keyword>
<dbReference type="PATRIC" id="fig|1300348.6.peg.399"/>
<evidence type="ECO:0000313" key="4">
    <source>
        <dbReference type="Proteomes" id="UP000037716"/>
    </source>
</evidence>
<dbReference type="EMBL" id="LGBR01000001">
    <property type="protein sequence ID" value="KOY50840.1"/>
    <property type="molecule type" value="Genomic_DNA"/>
</dbReference>
<dbReference type="Pfam" id="PF09912">
    <property type="entry name" value="DUF2141"/>
    <property type="match status" value="1"/>
</dbReference>
<dbReference type="RefSeq" id="WP_053973099.1">
    <property type="nucleotide sequence ID" value="NZ_FNUE01000001.1"/>
</dbReference>
<feature type="signal peptide" evidence="1">
    <location>
        <begin position="1"/>
        <end position="20"/>
    </location>
</feature>
<evidence type="ECO:0000313" key="5">
    <source>
        <dbReference type="Proteomes" id="UP000183071"/>
    </source>
</evidence>
<accession>A0A0N0UN76</accession>
<evidence type="ECO:0000256" key="1">
    <source>
        <dbReference type="SAM" id="SignalP"/>
    </source>
</evidence>
<dbReference type="STRING" id="1300348.I602_400"/>
<protein>
    <submittedName>
        <fullName evidence="3">Uncharacterized conserved protein, DUF2141 family</fullName>
    </submittedName>
</protein>
<dbReference type="Proteomes" id="UP000183071">
    <property type="component" value="Unassembled WGS sequence"/>
</dbReference>
<feature type="chain" id="PRO_5005860519" evidence="1">
    <location>
        <begin position="21"/>
        <end position="142"/>
    </location>
</feature>
<keyword evidence="5" id="KW-1185">Reference proteome</keyword>
<gene>
    <name evidence="2" type="ORF">I602_400</name>
    <name evidence="3" type="ORF">SAMN05444353_1386</name>
</gene>
<dbReference type="InterPro" id="IPR018673">
    <property type="entry name" value="DUF2141"/>
</dbReference>
<organism evidence="2 4">
    <name type="scientific">Polaribacter dokdonensis DSW-5</name>
    <dbReference type="NCBI Taxonomy" id="1300348"/>
    <lineage>
        <taxon>Bacteria</taxon>
        <taxon>Pseudomonadati</taxon>
        <taxon>Bacteroidota</taxon>
        <taxon>Flavobacteriia</taxon>
        <taxon>Flavobacteriales</taxon>
        <taxon>Flavobacteriaceae</taxon>
    </lineage>
</organism>
<proteinExistence type="predicted"/>
<evidence type="ECO:0000313" key="2">
    <source>
        <dbReference type="EMBL" id="KOY50840.1"/>
    </source>
</evidence>
<reference evidence="3 5" key="2">
    <citation type="submission" date="2016-10" db="EMBL/GenBank/DDBJ databases">
        <authorList>
            <person name="Varghese N."/>
            <person name="Submissions S."/>
        </authorList>
    </citation>
    <scope>NUCLEOTIDE SEQUENCE [LARGE SCALE GENOMIC DNA]</scope>
    <source>
        <strain evidence="3 5">DSW-5</strain>
    </source>
</reference>
<dbReference type="Proteomes" id="UP000037716">
    <property type="component" value="Unassembled WGS sequence"/>
</dbReference>
<dbReference type="OrthoDB" id="9788332at2"/>